<dbReference type="InterPro" id="IPR032675">
    <property type="entry name" value="LRR_dom_sf"/>
</dbReference>
<feature type="transmembrane region" description="Helical" evidence="1">
    <location>
        <begin position="20"/>
        <end position="41"/>
    </location>
</feature>
<evidence type="ECO:0000259" key="2">
    <source>
        <dbReference type="Pfam" id="PF07635"/>
    </source>
</evidence>
<dbReference type="InterPro" id="IPR011429">
    <property type="entry name" value="Cyt_c_Planctomycete-type"/>
</dbReference>
<evidence type="ECO:0000259" key="3">
    <source>
        <dbReference type="Pfam" id="PF09990"/>
    </source>
</evidence>
<evidence type="ECO:0000313" key="5">
    <source>
        <dbReference type="Proteomes" id="UP000837932"/>
    </source>
</evidence>
<dbReference type="Pfam" id="PF13516">
    <property type="entry name" value="LRR_6"/>
    <property type="match status" value="2"/>
</dbReference>
<dbReference type="EMBL" id="CAKLPY010000001">
    <property type="protein sequence ID" value="CAH0994978.1"/>
    <property type="molecule type" value="Genomic_DNA"/>
</dbReference>
<feature type="domain" description="Cytochrome C Planctomycete-type" evidence="2">
    <location>
        <begin position="200"/>
        <end position="259"/>
    </location>
</feature>
<feature type="transmembrane region" description="Helical" evidence="1">
    <location>
        <begin position="53"/>
        <end position="75"/>
    </location>
</feature>
<evidence type="ECO:0000256" key="1">
    <source>
        <dbReference type="SAM" id="Phobius"/>
    </source>
</evidence>
<gene>
    <name evidence="4" type="ORF">EMA8858_01098</name>
</gene>
<protein>
    <submittedName>
        <fullName evidence="4">Uncharacterized protein</fullName>
    </submittedName>
</protein>
<feature type="domain" description="DUF2231" evidence="3">
    <location>
        <begin position="20"/>
        <end position="144"/>
    </location>
</feature>
<dbReference type="InterPro" id="IPR001611">
    <property type="entry name" value="Leu-rich_rpt"/>
</dbReference>
<dbReference type="SUPFAM" id="SSF52047">
    <property type="entry name" value="RNI-like"/>
    <property type="match status" value="1"/>
</dbReference>
<dbReference type="Gene3D" id="3.80.10.10">
    <property type="entry name" value="Ribonuclease Inhibitor"/>
    <property type="match status" value="1"/>
</dbReference>
<name>A0ABM9AME2_9BACT</name>
<accession>A0ABM9AME2</accession>
<evidence type="ECO:0000313" key="4">
    <source>
        <dbReference type="EMBL" id="CAH0994978.1"/>
    </source>
</evidence>
<reference evidence="4" key="1">
    <citation type="submission" date="2021-12" db="EMBL/GenBank/DDBJ databases">
        <authorList>
            <person name="Rodrigo-Torres L."/>
            <person name="Arahal R. D."/>
            <person name="Lucena T."/>
        </authorList>
    </citation>
    <scope>NUCLEOTIDE SEQUENCE</scope>
    <source>
        <strain evidence="4">CECT 8858</strain>
    </source>
</reference>
<keyword evidence="1" id="KW-1133">Transmembrane helix</keyword>
<keyword evidence="5" id="KW-1185">Reference proteome</keyword>
<comment type="caution">
    <text evidence="4">The sequence shown here is derived from an EMBL/GenBank/DDBJ whole genome shotgun (WGS) entry which is preliminary data.</text>
</comment>
<keyword evidence="1" id="KW-0812">Transmembrane</keyword>
<keyword evidence="1" id="KW-0472">Membrane</keyword>
<organism evidence="4 5">
    <name type="scientific">Emticicia aquatica</name>
    <dbReference type="NCBI Taxonomy" id="1681835"/>
    <lineage>
        <taxon>Bacteria</taxon>
        <taxon>Pseudomonadati</taxon>
        <taxon>Bacteroidota</taxon>
        <taxon>Cytophagia</taxon>
        <taxon>Cytophagales</taxon>
        <taxon>Leadbetterellaceae</taxon>
        <taxon>Emticicia</taxon>
    </lineage>
</organism>
<dbReference type="Proteomes" id="UP000837932">
    <property type="component" value="Unassembled WGS sequence"/>
</dbReference>
<dbReference type="Pfam" id="PF07635">
    <property type="entry name" value="PSCyt1"/>
    <property type="match status" value="1"/>
</dbReference>
<proteinExistence type="predicted"/>
<sequence>MFYSPILLSINEWTSFFGRFHPLLVHLPIGFLLLIAIIEILKISGKLEISSDFVKISLFVTGLMASLACVVGYFLSLEGGYEEEMLSEHKWQGIWMTIFCWIAWSSKNDWLTDKIGINTVFYIPSLIFATLMMFVAGHHGGNLTHGENYLTENTPTLLRQWFGMSEKKNNDKLSERTKIANVNDAMVYQDIIHPIFKEKCEQCHNKNKIKGELRMDDISLLQKGGKNGVIFKANNIAESEFIKRILLPESDEHHMPPKGKNQVSENELSLMKWWVEEGASFTKKVSQLAVNESIKPVLATLGGGMGVAVSSNSIVKQVKFEMEEKLLTAEVDAIDNNVFEEIKKSGGMILPLSQNTNYVELTYLNNAKFADNDSKLIAIAPNQTLWLKLNNTQITDKALTEVSKLSNLTRLHLQNTKITDKGLDQLKTLQNLEYLNLIGTSITDTGLQRLALLKNLKKIFLWKTKVSQVGAEKLKKSLPNLVIDLGMTEQQIATLLKAKADTISDDVYKKK</sequence>
<dbReference type="Pfam" id="PF09990">
    <property type="entry name" value="DUF2231"/>
    <property type="match status" value="1"/>
</dbReference>
<dbReference type="InterPro" id="IPR019251">
    <property type="entry name" value="DUF2231_TM"/>
</dbReference>
<feature type="transmembrane region" description="Helical" evidence="1">
    <location>
        <begin position="115"/>
        <end position="136"/>
    </location>
</feature>
<dbReference type="RefSeq" id="WP_238805213.1">
    <property type="nucleotide sequence ID" value="NZ_CAKLPY010000001.1"/>
</dbReference>